<feature type="signal peptide" evidence="1">
    <location>
        <begin position="1"/>
        <end position="16"/>
    </location>
</feature>
<feature type="chain" id="PRO_5015005714" evidence="1">
    <location>
        <begin position="17"/>
        <end position="78"/>
    </location>
</feature>
<organism evidence="2">
    <name type="scientific">Anopheles darlingi</name>
    <name type="common">Mosquito</name>
    <dbReference type="NCBI Taxonomy" id="43151"/>
    <lineage>
        <taxon>Eukaryota</taxon>
        <taxon>Metazoa</taxon>
        <taxon>Ecdysozoa</taxon>
        <taxon>Arthropoda</taxon>
        <taxon>Hexapoda</taxon>
        <taxon>Insecta</taxon>
        <taxon>Pterygota</taxon>
        <taxon>Neoptera</taxon>
        <taxon>Endopterygota</taxon>
        <taxon>Diptera</taxon>
        <taxon>Nematocera</taxon>
        <taxon>Culicoidea</taxon>
        <taxon>Culicidae</taxon>
        <taxon>Anophelinae</taxon>
        <taxon>Anopheles</taxon>
    </lineage>
</organism>
<proteinExistence type="predicted"/>
<dbReference type="EMBL" id="GGFL01010622">
    <property type="protein sequence ID" value="MBW74800.1"/>
    <property type="molecule type" value="Transcribed_RNA"/>
</dbReference>
<protein>
    <submittedName>
        <fullName evidence="2">Putative secreted protein</fullName>
    </submittedName>
</protein>
<evidence type="ECO:0000256" key="1">
    <source>
        <dbReference type="SAM" id="SignalP"/>
    </source>
</evidence>
<evidence type="ECO:0000313" key="2">
    <source>
        <dbReference type="EMBL" id="MBW74800.1"/>
    </source>
</evidence>
<name>A0A2M4DB39_ANODA</name>
<keyword evidence="1" id="KW-0732">Signal</keyword>
<sequence>MAAVAVAVAAVVVACGCPTTKRIPNKQSGSIRRRSCSRCCTTCSVSSFSLTHPYGRSSSFSARLASEIEIEREMSYFW</sequence>
<reference evidence="2" key="1">
    <citation type="submission" date="2018-01" db="EMBL/GenBank/DDBJ databases">
        <title>An insight into the sialome of Amazonian anophelines.</title>
        <authorList>
            <person name="Ribeiro J.M."/>
            <person name="Scarpassa V."/>
            <person name="Calvo E."/>
        </authorList>
    </citation>
    <scope>NUCLEOTIDE SEQUENCE</scope>
</reference>
<dbReference type="AlphaFoldDB" id="A0A2M4DB39"/>
<accession>A0A2M4DB39</accession>